<dbReference type="Gene3D" id="1.10.238.10">
    <property type="entry name" value="EF-hand"/>
    <property type="match status" value="1"/>
</dbReference>
<keyword evidence="1" id="KW-0732">Signal</keyword>
<accession>A0ABU7ZSA7</accession>
<dbReference type="InterPro" id="IPR011992">
    <property type="entry name" value="EF-hand-dom_pair"/>
</dbReference>
<feature type="domain" description="EF-hand" evidence="2">
    <location>
        <begin position="77"/>
        <end position="101"/>
    </location>
</feature>
<dbReference type="PROSITE" id="PS00018">
    <property type="entry name" value="EF_HAND_1"/>
    <property type="match status" value="2"/>
</dbReference>
<gene>
    <name evidence="3" type="ORF">V6L76_17740</name>
</gene>
<dbReference type="InterPro" id="IPR002048">
    <property type="entry name" value="EF_hand_dom"/>
</dbReference>
<dbReference type="EMBL" id="JBAKBE010000012">
    <property type="protein sequence ID" value="MEH0098109.1"/>
    <property type="molecule type" value="Genomic_DNA"/>
</dbReference>
<evidence type="ECO:0000259" key="2">
    <source>
        <dbReference type="PROSITE" id="PS50222"/>
    </source>
</evidence>
<protein>
    <recommendedName>
        <fullName evidence="2">EF-hand domain-containing protein</fullName>
    </recommendedName>
</protein>
<organism evidence="3 4">
    <name type="scientific">Pannonibacter anstelovis</name>
    <dbReference type="NCBI Taxonomy" id="3121537"/>
    <lineage>
        <taxon>Bacteria</taxon>
        <taxon>Pseudomonadati</taxon>
        <taxon>Pseudomonadota</taxon>
        <taxon>Alphaproteobacteria</taxon>
        <taxon>Hyphomicrobiales</taxon>
        <taxon>Stappiaceae</taxon>
        <taxon>Pannonibacter</taxon>
    </lineage>
</organism>
<keyword evidence="4" id="KW-1185">Reference proteome</keyword>
<dbReference type="SUPFAM" id="SSF47473">
    <property type="entry name" value="EF-hand"/>
    <property type="match status" value="1"/>
</dbReference>
<proteinExistence type="predicted"/>
<dbReference type="RefSeq" id="WP_334253308.1">
    <property type="nucleotide sequence ID" value="NZ_JBAKBE010000012.1"/>
</dbReference>
<evidence type="ECO:0000313" key="4">
    <source>
        <dbReference type="Proteomes" id="UP001380822"/>
    </source>
</evidence>
<name>A0ABU7ZSA7_9HYPH</name>
<dbReference type="Pfam" id="PF13202">
    <property type="entry name" value="EF-hand_5"/>
    <property type="match status" value="1"/>
</dbReference>
<reference evidence="3 4" key="1">
    <citation type="submission" date="2024-02" db="EMBL/GenBank/DDBJ databases">
        <title>A new putative Pannonibacter species isolated from two cases of bloodstream infections in paediatric patients.</title>
        <authorList>
            <person name="Castellana S."/>
            <person name="De Laurentiis V."/>
            <person name="Grassi M."/>
            <person name="De Leonardis F."/>
            <person name="Mosca A."/>
            <person name="De Carlo C."/>
            <person name="Sparapano E."/>
            <person name="Ronga L."/>
            <person name="Santacroce L."/>
            <person name="Chironna M."/>
            <person name="De Robertis A."/>
            <person name="Bianco A."/>
            <person name="Del Sambro L."/>
            <person name="Capozzi L."/>
            <person name="Parisi A."/>
        </authorList>
    </citation>
    <scope>NUCLEOTIDE SEQUENCE [LARGE SCALE GENOMIC DNA]</scope>
    <source>
        <strain evidence="3 4">Pt2</strain>
    </source>
</reference>
<feature type="chain" id="PRO_5046276450" description="EF-hand domain-containing protein" evidence="1">
    <location>
        <begin position="22"/>
        <end position="101"/>
    </location>
</feature>
<evidence type="ECO:0000313" key="3">
    <source>
        <dbReference type="EMBL" id="MEH0098109.1"/>
    </source>
</evidence>
<sequence>MAHLFLAVSTFLALPLSGVQAQTMSDANKQKLAENLAQADANGDKALSRTEFNNLLLLNAQDNIGRAAQVVRFGRQDTAFNQIDADRNGLVTQQELQALAR</sequence>
<dbReference type="PROSITE" id="PS50222">
    <property type="entry name" value="EF_HAND_2"/>
    <property type="match status" value="1"/>
</dbReference>
<comment type="caution">
    <text evidence="3">The sequence shown here is derived from an EMBL/GenBank/DDBJ whole genome shotgun (WGS) entry which is preliminary data.</text>
</comment>
<evidence type="ECO:0000256" key="1">
    <source>
        <dbReference type="SAM" id="SignalP"/>
    </source>
</evidence>
<dbReference type="InterPro" id="IPR018247">
    <property type="entry name" value="EF_Hand_1_Ca_BS"/>
</dbReference>
<dbReference type="Proteomes" id="UP001380822">
    <property type="component" value="Unassembled WGS sequence"/>
</dbReference>
<feature type="signal peptide" evidence="1">
    <location>
        <begin position="1"/>
        <end position="21"/>
    </location>
</feature>